<dbReference type="GO" id="GO:0010181">
    <property type="term" value="F:FMN binding"/>
    <property type="evidence" value="ECO:0007669"/>
    <property type="project" value="InterPro"/>
</dbReference>
<dbReference type="PANTHER" id="PTHR43717">
    <property type="entry name" value="ANAEROBIC NITRIC OXIDE REDUCTASE FLAVORUBREDOXIN"/>
    <property type="match status" value="1"/>
</dbReference>
<dbReference type="Pfam" id="PF00258">
    <property type="entry name" value="Flavodoxin_1"/>
    <property type="match status" value="1"/>
</dbReference>
<dbReference type="SUPFAM" id="SSF52218">
    <property type="entry name" value="Flavoproteins"/>
    <property type="match status" value="1"/>
</dbReference>
<dbReference type="GO" id="GO:0009055">
    <property type="term" value="F:electron transfer activity"/>
    <property type="evidence" value="ECO:0007669"/>
    <property type="project" value="InterPro"/>
</dbReference>
<organism evidence="4 5">
    <name type="scientific">Candidatus Taenaricola geysiri</name>
    <dbReference type="NCBI Taxonomy" id="1974752"/>
    <lineage>
        <taxon>Bacteria</taxon>
        <taxon>Pseudomonadati</taxon>
        <taxon>Candidatus Omnitrophota</taxon>
        <taxon>Candidatus Taenaricola</taxon>
    </lineage>
</organism>
<dbReference type="CDD" id="cd07709">
    <property type="entry name" value="flavodiiron_proteins_MBL-fold"/>
    <property type="match status" value="1"/>
</dbReference>
<dbReference type="Gene3D" id="3.60.15.10">
    <property type="entry name" value="Ribonuclease Z/Hydroxyacylglutathione hydrolase-like"/>
    <property type="match status" value="1"/>
</dbReference>
<dbReference type="Pfam" id="PF19583">
    <property type="entry name" value="ODP"/>
    <property type="match status" value="1"/>
</dbReference>
<dbReference type="SMART" id="SM00849">
    <property type="entry name" value="Lactamase_B"/>
    <property type="match status" value="1"/>
</dbReference>
<dbReference type="InterPro" id="IPR016440">
    <property type="entry name" value="Rubredoxin-O_OxRdtase"/>
</dbReference>
<dbReference type="GO" id="GO:0016491">
    <property type="term" value="F:oxidoreductase activity"/>
    <property type="evidence" value="ECO:0007669"/>
    <property type="project" value="InterPro"/>
</dbReference>
<dbReference type="InterPro" id="IPR001226">
    <property type="entry name" value="Flavodoxin_CS"/>
</dbReference>
<evidence type="ECO:0000313" key="5">
    <source>
        <dbReference type="Proteomes" id="UP000231267"/>
    </source>
</evidence>
<evidence type="ECO:0000313" key="4">
    <source>
        <dbReference type="EMBL" id="PIW66011.1"/>
    </source>
</evidence>
<comment type="similarity">
    <text evidence="2">In the N-terminal section; belongs to the zinc metallo-hydrolase group 3 family.</text>
</comment>
<dbReference type="PIRSF" id="PIRSF005243">
    <property type="entry name" value="ROO"/>
    <property type="match status" value="1"/>
</dbReference>
<proteinExistence type="inferred from homology"/>
<gene>
    <name evidence="4" type="ORF">COW11_05645</name>
</gene>
<dbReference type="SUPFAM" id="SSF56281">
    <property type="entry name" value="Metallo-hydrolase/oxidoreductase"/>
    <property type="match status" value="1"/>
</dbReference>
<dbReference type="EMBL" id="PFGP01000125">
    <property type="protein sequence ID" value="PIW66011.1"/>
    <property type="molecule type" value="Genomic_DNA"/>
</dbReference>
<dbReference type="InterPro" id="IPR001279">
    <property type="entry name" value="Metallo-B-lactamas"/>
</dbReference>
<comment type="caution">
    <text evidence="4">The sequence shown here is derived from an EMBL/GenBank/DDBJ whole genome shotgun (WGS) entry which is preliminary data.</text>
</comment>
<dbReference type="InterPro" id="IPR029039">
    <property type="entry name" value="Flavoprotein-like_sf"/>
</dbReference>
<dbReference type="InterPro" id="IPR036866">
    <property type="entry name" value="RibonucZ/Hydroxyglut_hydro"/>
</dbReference>
<reference evidence="4 5" key="1">
    <citation type="submission" date="2017-09" db="EMBL/GenBank/DDBJ databases">
        <title>Depth-based differentiation of microbial function through sediment-hosted aquifers and enrichment of novel symbionts in the deep terrestrial subsurface.</title>
        <authorList>
            <person name="Probst A.J."/>
            <person name="Ladd B."/>
            <person name="Jarett J.K."/>
            <person name="Geller-Mcgrath D.E."/>
            <person name="Sieber C.M."/>
            <person name="Emerson J.B."/>
            <person name="Anantharaman K."/>
            <person name="Thomas B.C."/>
            <person name="Malmstrom R."/>
            <person name="Stieglmeier M."/>
            <person name="Klingl A."/>
            <person name="Woyke T."/>
            <person name="Ryan C.M."/>
            <person name="Banfield J.F."/>
        </authorList>
    </citation>
    <scope>NUCLEOTIDE SEQUENCE [LARGE SCALE GENOMIC DNA]</scope>
    <source>
        <strain evidence="4">CG12_big_fil_rev_8_21_14_0_65_43_15</strain>
    </source>
</reference>
<dbReference type="GO" id="GO:0046872">
    <property type="term" value="F:metal ion binding"/>
    <property type="evidence" value="ECO:0007669"/>
    <property type="project" value="InterPro"/>
</dbReference>
<dbReference type="Proteomes" id="UP000231267">
    <property type="component" value="Unassembled WGS sequence"/>
</dbReference>
<evidence type="ECO:0000256" key="2">
    <source>
        <dbReference type="ARBA" id="ARBA00007121"/>
    </source>
</evidence>
<dbReference type="GO" id="GO:0016787">
    <property type="term" value="F:hydrolase activity"/>
    <property type="evidence" value="ECO:0007669"/>
    <property type="project" value="UniProtKB-KW"/>
</dbReference>
<dbReference type="InterPro" id="IPR045761">
    <property type="entry name" value="ODP_dom"/>
</dbReference>
<protein>
    <submittedName>
        <fullName evidence="4">MBL fold metallo-hydrolase</fullName>
    </submittedName>
</protein>
<dbReference type="PANTHER" id="PTHR43717:SF1">
    <property type="entry name" value="ANAEROBIC NITRIC OXIDE REDUCTASE FLAVORUBREDOXIN"/>
    <property type="match status" value="1"/>
</dbReference>
<name>A0A2J0LDT7_9BACT</name>
<dbReference type="PROSITE" id="PS50902">
    <property type="entry name" value="FLAVODOXIN_LIKE"/>
    <property type="match status" value="1"/>
</dbReference>
<keyword evidence="4" id="KW-0378">Hydrolase</keyword>
<comment type="cofactor">
    <cofactor evidence="1">
        <name>FMN</name>
        <dbReference type="ChEBI" id="CHEBI:58210"/>
    </cofactor>
</comment>
<dbReference type="InterPro" id="IPR008254">
    <property type="entry name" value="Flavodoxin/NO_synth"/>
</dbReference>
<sequence length="399" mass="44765">MKPVTIANDVYWVGAIDRNLKRFHGYTYTVARGTTYNSYLIMDDKITLVDAVYAPFAKEWIDNIKSIIDPAKIDYIVVNHLETDHTGSLPELVKLCPKAKLYSTAKCKEGLLKNYDIPSDMVHVVKTGDKLNIGKRNLDFIEVPMIHWPDSMFTYCAEDKILFSNDAFGQHYATSERFDDEVSRDILMAEAIKYYANILWPLAPVILKKLEDVKKLGIKINVLATSHGIIWRKNVSKIIDAYVLWSQNKSKQKVTVIFDSMWGSTEIMAGKIADAIKDSGVDVALFNVNKTSLTEIIAEMFDSKGFIIGSSTHDNDMLPTMAGFLSFLKGLKPKNRIAAAFGSYGWSGGAVVSIEKVYKELGLEIIQPSVSVKHVPDENDKKACYDFGMSFAKLIKSKI</sequence>
<feature type="domain" description="Flavodoxin-like" evidence="3">
    <location>
        <begin position="254"/>
        <end position="392"/>
    </location>
</feature>
<evidence type="ECO:0000256" key="1">
    <source>
        <dbReference type="ARBA" id="ARBA00001917"/>
    </source>
</evidence>
<evidence type="ECO:0000259" key="3">
    <source>
        <dbReference type="PROSITE" id="PS50902"/>
    </source>
</evidence>
<dbReference type="AlphaFoldDB" id="A0A2J0LDT7"/>
<dbReference type="PROSITE" id="PS00201">
    <property type="entry name" value="FLAVODOXIN"/>
    <property type="match status" value="1"/>
</dbReference>
<dbReference type="Gene3D" id="3.40.50.360">
    <property type="match status" value="1"/>
</dbReference>
<accession>A0A2J0LDT7</accession>